<proteinExistence type="predicted"/>
<dbReference type="Proteomes" id="UP001359559">
    <property type="component" value="Unassembled WGS sequence"/>
</dbReference>
<gene>
    <name evidence="3" type="ORF">RJT34_11100</name>
</gene>
<dbReference type="PANTHER" id="PTHR34545:SF1">
    <property type="entry name" value="CLAVATA3_ESR (CLE)-RELATED PROTEIN 22"/>
    <property type="match status" value="1"/>
</dbReference>
<dbReference type="InterPro" id="IPR033249">
    <property type="entry name" value="CLE_plant"/>
</dbReference>
<accession>A0AAN9PJR1</accession>
<comment type="caution">
    <text evidence="3">The sequence shown here is derived from an EMBL/GenBank/DDBJ whole genome shotgun (WGS) entry which is preliminary data.</text>
</comment>
<feature type="compositionally biased region" description="Basic and acidic residues" evidence="1">
    <location>
        <begin position="89"/>
        <end position="101"/>
    </location>
</feature>
<dbReference type="EMBL" id="JAYKXN010000003">
    <property type="protein sequence ID" value="KAK7300259.1"/>
    <property type="molecule type" value="Genomic_DNA"/>
</dbReference>
<protein>
    <submittedName>
        <fullName evidence="3">Uncharacterized protein</fullName>
    </submittedName>
</protein>
<keyword evidence="2" id="KW-0812">Transmembrane</keyword>
<evidence type="ECO:0000256" key="1">
    <source>
        <dbReference type="SAM" id="MobiDB-lite"/>
    </source>
</evidence>
<dbReference type="AlphaFoldDB" id="A0AAN9PJR1"/>
<feature type="region of interest" description="Disordered" evidence="1">
    <location>
        <begin position="78"/>
        <end position="125"/>
    </location>
</feature>
<organism evidence="3 4">
    <name type="scientific">Clitoria ternatea</name>
    <name type="common">Butterfly pea</name>
    <dbReference type="NCBI Taxonomy" id="43366"/>
    <lineage>
        <taxon>Eukaryota</taxon>
        <taxon>Viridiplantae</taxon>
        <taxon>Streptophyta</taxon>
        <taxon>Embryophyta</taxon>
        <taxon>Tracheophyta</taxon>
        <taxon>Spermatophyta</taxon>
        <taxon>Magnoliopsida</taxon>
        <taxon>eudicotyledons</taxon>
        <taxon>Gunneridae</taxon>
        <taxon>Pentapetalae</taxon>
        <taxon>rosids</taxon>
        <taxon>fabids</taxon>
        <taxon>Fabales</taxon>
        <taxon>Fabaceae</taxon>
        <taxon>Papilionoideae</taxon>
        <taxon>50 kb inversion clade</taxon>
        <taxon>NPAAA clade</taxon>
        <taxon>indigoferoid/millettioid clade</taxon>
        <taxon>Phaseoleae</taxon>
        <taxon>Clitoria</taxon>
    </lineage>
</organism>
<feature type="compositionally biased region" description="Polar residues" evidence="1">
    <location>
        <begin position="78"/>
        <end position="87"/>
    </location>
</feature>
<keyword evidence="2" id="KW-0472">Membrane</keyword>
<dbReference type="GO" id="GO:0048731">
    <property type="term" value="P:system development"/>
    <property type="evidence" value="ECO:0007669"/>
    <property type="project" value="InterPro"/>
</dbReference>
<name>A0AAN9PJR1_CLITE</name>
<evidence type="ECO:0000313" key="3">
    <source>
        <dbReference type="EMBL" id="KAK7300259.1"/>
    </source>
</evidence>
<keyword evidence="2" id="KW-1133">Transmembrane helix</keyword>
<sequence length="125" mass="14061">MDICITIEDRAASPKSKKEPTLFFSSLGFEPYKISMHHLCLIESMRLMSCFLVLLLILFLFEISFAATDEQSKFQNFRSGSVSNLSPFQDKRGPAQNKGEDGSGEAVLGDEKRKIYTGPNPLHNR</sequence>
<reference evidence="3 4" key="1">
    <citation type="submission" date="2024-01" db="EMBL/GenBank/DDBJ databases">
        <title>The genomes of 5 underutilized Papilionoideae crops provide insights into root nodulation and disease resistance.</title>
        <authorList>
            <person name="Yuan L."/>
        </authorList>
    </citation>
    <scope>NUCLEOTIDE SEQUENCE [LARGE SCALE GENOMIC DNA]</scope>
    <source>
        <strain evidence="3">LY-2023</strain>
        <tissue evidence="3">Leaf</tissue>
    </source>
</reference>
<evidence type="ECO:0000256" key="2">
    <source>
        <dbReference type="SAM" id="Phobius"/>
    </source>
</evidence>
<feature type="transmembrane region" description="Helical" evidence="2">
    <location>
        <begin position="45"/>
        <end position="68"/>
    </location>
</feature>
<evidence type="ECO:0000313" key="4">
    <source>
        <dbReference type="Proteomes" id="UP001359559"/>
    </source>
</evidence>
<keyword evidence="4" id="KW-1185">Reference proteome</keyword>
<dbReference type="PANTHER" id="PTHR34545">
    <property type="entry name" value="CLAVATA3/ESR (CLE)-RELATED PROTEIN 22"/>
    <property type="match status" value="1"/>
</dbReference>